<evidence type="ECO:0000313" key="4">
    <source>
        <dbReference type="EMBL" id="KAF5349836.1"/>
    </source>
</evidence>
<dbReference type="EMBL" id="JAACJM010000078">
    <property type="protein sequence ID" value="KAF5349836.1"/>
    <property type="molecule type" value="Genomic_DNA"/>
</dbReference>
<dbReference type="InterPro" id="IPR036908">
    <property type="entry name" value="RlpA-like_sf"/>
</dbReference>
<dbReference type="Gene3D" id="2.40.40.10">
    <property type="entry name" value="RlpA-like domain"/>
    <property type="match status" value="1"/>
</dbReference>
<comment type="similarity">
    <text evidence="2">Belongs to the cerato-platanin family.</text>
</comment>
<dbReference type="AlphaFoldDB" id="A0A8H5CXH4"/>
<reference evidence="4 5" key="1">
    <citation type="journal article" date="2020" name="ISME J.">
        <title>Uncovering the hidden diversity of litter-decomposition mechanisms in mushroom-forming fungi.</title>
        <authorList>
            <person name="Floudas D."/>
            <person name="Bentzer J."/>
            <person name="Ahren D."/>
            <person name="Johansson T."/>
            <person name="Persson P."/>
            <person name="Tunlid A."/>
        </authorList>
    </citation>
    <scope>NUCLEOTIDE SEQUENCE [LARGE SCALE GENOMIC DNA]</scope>
    <source>
        <strain evidence="4 5">CBS 291.85</strain>
    </source>
</reference>
<dbReference type="InterPro" id="IPR010829">
    <property type="entry name" value="Cerato-platanin"/>
</dbReference>
<keyword evidence="5" id="KW-1185">Reference proteome</keyword>
<evidence type="ECO:0000256" key="2">
    <source>
        <dbReference type="ARBA" id="ARBA00010421"/>
    </source>
</evidence>
<dbReference type="Proteomes" id="UP000559256">
    <property type="component" value="Unassembled WGS sequence"/>
</dbReference>
<dbReference type="GO" id="GO:0005576">
    <property type="term" value="C:extracellular region"/>
    <property type="evidence" value="ECO:0007669"/>
    <property type="project" value="UniProtKB-SubCell"/>
</dbReference>
<proteinExistence type="inferred from homology"/>
<dbReference type="CDD" id="cd22778">
    <property type="entry name" value="DPBB_CEPL-like"/>
    <property type="match status" value="1"/>
</dbReference>
<comment type="caution">
    <text evidence="4">The sequence shown here is derived from an EMBL/GenBank/DDBJ whole genome shotgun (WGS) entry which is preliminary data.</text>
</comment>
<organism evidence="4 5">
    <name type="scientific">Tetrapyrgos nigripes</name>
    <dbReference type="NCBI Taxonomy" id="182062"/>
    <lineage>
        <taxon>Eukaryota</taxon>
        <taxon>Fungi</taxon>
        <taxon>Dikarya</taxon>
        <taxon>Basidiomycota</taxon>
        <taxon>Agaricomycotina</taxon>
        <taxon>Agaricomycetes</taxon>
        <taxon>Agaricomycetidae</taxon>
        <taxon>Agaricales</taxon>
        <taxon>Marasmiineae</taxon>
        <taxon>Marasmiaceae</taxon>
        <taxon>Tetrapyrgos</taxon>
    </lineage>
</organism>
<evidence type="ECO:0000313" key="5">
    <source>
        <dbReference type="Proteomes" id="UP000559256"/>
    </source>
</evidence>
<keyword evidence="3" id="KW-0964">Secreted</keyword>
<evidence type="ECO:0000256" key="3">
    <source>
        <dbReference type="ARBA" id="ARBA00022525"/>
    </source>
</evidence>
<comment type="subcellular location">
    <subcellularLocation>
        <location evidence="1">Secreted</location>
    </subcellularLocation>
</comment>
<protein>
    <submittedName>
        <fullName evidence="4">Uncharacterized protein</fullName>
    </submittedName>
</protein>
<name>A0A8H5CXH4_9AGAR</name>
<dbReference type="OrthoDB" id="4898945at2759"/>
<dbReference type="Pfam" id="PF07249">
    <property type="entry name" value="Cerato-platanin"/>
    <property type="match status" value="1"/>
</dbReference>
<accession>A0A8H5CXH4</accession>
<sequence length="220" mass="24685">MAFVALANLSHWQLRIYKLAFIEAEGPTYNSKTQLEDSLTFLKPIHLSIHHAIPDSPRRYLYHSPPHRPRSGWSLPHRKMSYNDQYGDGNTQLSTLACSRLIPEYGYKTIGDFPVRSQVYAARVAPTVGLGNEDSTTVNCGGCYQLRWLYGLGNQDENTNHINRVIVVDSAEDGFIVPESAFNLLTNGSAQSLGSTDVVFTELDREECGFPTLSDPILYW</sequence>
<gene>
    <name evidence="4" type="ORF">D9758_014014</name>
</gene>
<evidence type="ECO:0000256" key="1">
    <source>
        <dbReference type="ARBA" id="ARBA00004613"/>
    </source>
</evidence>